<feature type="transmembrane region" description="Helical" evidence="5">
    <location>
        <begin position="34"/>
        <end position="51"/>
    </location>
</feature>
<dbReference type="STRING" id="742823.HMPREF9465_01603"/>
<keyword evidence="8" id="KW-1185">Reference proteome</keyword>
<keyword evidence="2 5" id="KW-0812">Transmembrane</keyword>
<dbReference type="AlphaFoldDB" id="K1JWA0"/>
<proteinExistence type="predicted"/>
<feature type="transmembrane region" description="Helical" evidence="5">
    <location>
        <begin position="262"/>
        <end position="282"/>
    </location>
</feature>
<feature type="transmembrane region" description="Helical" evidence="5">
    <location>
        <begin position="87"/>
        <end position="109"/>
    </location>
</feature>
<dbReference type="PATRIC" id="fig|742823.3.peg.1596"/>
<feature type="transmembrane region" description="Helical" evidence="5">
    <location>
        <begin position="147"/>
        <end position="165"/>
    </location>
</feature>
<dbReference type="Pfam" id="PF00892">
    <property type="entry name" value="EamA"/>
    <property type="match status" value="1"/>
</dbReference>
<evidence type="ECO:0000256" key="1">
    <source>
        <dbReference type="ARBA" id="ARBA00004141"/>
    </source>
</evidence>
<comment type="caution">
    <text evidence="7">The sequence shown here is derived from an EMBL/GenBank/DDBJ whole genome shotgun (WGS) entry which is preliminary data.</text>
</comment>
<evidence type="ECO:0000313" key="8">
    <source>
        <dbReference type="Proteomes" id="UP000005835"/>
    </source>
</evidence>
<feature type="transmembrane region" description="Helical" evidence="5">
    <location>
        <begin position="232"/>
        <end position="256"/>
    </location>
</feature>
<evidence type="ECO:0000256" key="4">
    <source>
        <dbReference type="ARBA" id="ARBA00023136"/>
    </source>
</evidence>
<comment type="subcellular location">
    <subcellularLocation>
        <location evidence="1">Membrane</location>
        <topology evidence="1">Multi-pass membrane protein</topology>
    </subcellularLocation>
</comment>
<dbReference type="RefSeq" id="WP_005435862.1">
    <property type="nucleotide sequence ID" value="NZ_JH815517.1"/>
</dbReference>
<dbReference type="SUPFAM" id="SSF103481">
    <property type="entry name" value="Multidrug resistance efflux transporter EmrE"/>
    <property type="match status" value="2"/>
</dbReference>
<feature type="transmembrane region" description="Helical" evidence="5">
    <location>
        <begin position="63"/>
        <end position="81"/>
    </location>
</feature>
<keyword evidence="3 5" id="KW-1133">Transmembrane helix</keyword>
<reference evidence="7 8" key="1">
    <citation type="submission" date="2012-05" db="EMBL/GenBank/DDBJ databases">
        <title>The Genome Sequence of Sutterella wadsworthensis 2_1_59BFAA.</title>
        <authorList>
            <consortium name="The Broad Institute Genome Sequencing Platform"/>
            <person name="Earl A."/>
            <person name="Ward D."/>
            <person name="Feldgarden M."/>
            <person name="Gevers D."/>
            <person name="Daigneault M."/>
            <person name="Strauss J."/>
            <person name="Allen-Vercoe E."/>
            <person name="Walker B."/>
            <person name="Young S.K."/>
            <person name="Zeng Q."/>
            <person name="Gargeya S."/>
            <person name="Fitzgerald M."/>
            <person name="Haas B."/>
            <person name="Abouelleil A."/>
            <person name="Alvarado L."/>
            <person name="Arachchi H.M."/>
            <person name="Berlin A.M."/>
            <person name="Chapman S.B."/>
            <person name="Goldberg J."/>
            <person name="Griggs A."/>
            <person name="Gujja S."/>
            <person name="Hansen M."/>
            <person name="Howarth C."/>
            <person name="Imamovic A."/>
            <person name="Larimer J."/>
            <person name="McCowen C."/>
            <person name="Montmayeur A."/>
            <person name="Murphy C."/>
            <person name="Neiman D."/>
            <person name="Pearson M."/>
            <person name="Priest M."/>
            <person name="Roberts A."/>
            <person name="Saif S."/>
            <person name="Shea T."/>
            <person name="Sisk P."/>
            <person name="Sykes S."/>
            <person name="Wortman J."/>
            <person name="Nusbaum C."/>
            <person name="Birren B."/>
        </authorList>
    </citation>
    <scope>NUCLEOTIDE SEQUENCE [LARGE SCALE GENOMIC DNA]</scope>
    <source>
        <strain evidence="7 8">2_1_59BFAA</strain>
    </source>
</reference>
<dbReference type="InterPro" id="IPR037185">
    <property type="entry name" value="EmrE-like"/>
</dbReference>
<evidence type="ECO:0000256" key="5">
    <source>
        <dbReference type="SAM" id="Phobius"/>
    </source>
</evidence>
<evidence type="ECO:0000313" key="7">
    <source>
        <dbReference type="EMBL" id="EKB30913.1"/>
    </source>
</evidence>
<evidence type="ECO:0000256" key="3">
    <source>
        <dbReference type="ARBA" id="ARBA00022989"/>
    </source>
</evidence>
<protein>
    <recommendedName>
        <fullName evidence="6">EamA domain-containing protein</fullName>
    </recommendedName>
</protein>
<dbReference type="InterPro" id="IPR000620">
    <property type="entry name" value="EamA_dom"/>
</dbReference>
<dbReference type="eggNOG" id="COG0697">
    <property type="taxonomic scope" value="Bacteria"/>
</dbReference>
<dbReference type="HOGENOM" id="CLU_032828_0_1_4"/>
<dbReference type="PANTHER" id="PTHR22911">
    <property type="entry name" value="ACYL-MALONYL CONDENSING ENZYME-RELATED"/>
    <property type="match status" value="1"/>
</dbReference>
<evidence type="ECO:0000259" key="6">
    <source>
        <dbReference type="Pfam" id="PF00892"/>
    </source>
</evidence>
<feature type="transmembrane region" description="Helical" evidence="5">
    <location>
        <begin position="177"/>
        <end position="196"/>
    </location>
</feature>
<dbReference type="GO" id="GO:0016020">
    <property type="term" value="C:membrane"/>
    <property type="evidence" value="ECO:0007669"/>
    <property type="project" value="UniProtKB-SubCell"/>
</dbReference>
<sequence>MIKSLWMLVASLLFALMAAFARMGASDFSALELVFYRSAFGAAVIALWVWAQGFTLRTPLVRAHFMRSFLGTFALTIWFYAISKLPLGTAMTLNYTSPLYMALIVIFLAVKNGESFSRASAAAVVLGFFGVTLVLKPELSPGQTFPALVGLTSGFFAALAYFQIRQLSRMQEPEWRIVFYFTLFGTVWGLGGHLLLAGGMTPVTWDNAPALLGMAVTATGAQLAMTRSWGSANTLLTAVFQYSAIVFAAGFGLAFFDEPVGLMSAAGIAVILVSGVWAAVIAKKKS</sequence>
<dbReference type="EMBL" id="ADMG01000035">
    <property type="protein sequence ID" value="EKB30913.1"/>
    <property type="molecule type" value="Genomic_DNA"/>
</dbReference>
<dbReference type="PANTHER" id="PTHR22911:SF6">
    <property type="entry name" value="SOLUTE CARRIER FAMILY 35 MEMBER G1"/>
    <property type="match status" value="1"/>
</dbReference>
<accession>K1JWA0</accession>
<feature type="transmembrane region" description="Helical" evidence="5">
    <location>
        <begin position="116"/>
        <end position="135"/>
    </location>
</feature>
<gene>
    <name evidence="7" type="ORF">HMPREF9465_01603</name>
</gene>
<organism evidence="7 8">
    <name type="scientific">Sutterella wadsworthensis 2_1_59BFAA</name>
    <dbReference type="NCBI Taxonomy" id="742823"/>
    <lineage>
        <taxon>Bacteria</taxon>
        <taxon>Pseudomonadati</taxon>
        <taxon>Pseudomonadota</taxon>
        <taxon>Betaproteobacteria</taxon>
        <taxon>Burkholderiales</taxon>
        <taxon>Sutterellaceae</taxon>
        <taxon>Sutterella</taxon>
    </lineage>
</organism>
<dbReference type="Proteomes" id="UP000005835">
    <property type="component" value="Unassembled WGS sequence"/>
</dbReference>
<feature type="transmembrane region" description="Helical" evidence="5">
    <location>
        <begin position="208"/>
        <end position="225"/>
    </location>
</feature>
<feature type="domain" description="EamA" evidence="6">
    <location>
        <begin position="4"/>
        <end position="135"/>
    </location>
</feature>
<name>K1JWA0_9BURK</name>
<keyword evidence="4 5" id="KW-0472">Membrane</keyword>
<evidence type="ECO:0000256" key="2">
    <source>
        <dbReference type="ARBA" id="ARBA00022692"/>
    </source>
</evidence>